<dbReference type="InterPro" id="IPR029063">
    <property type="entry name" value="SAM-dependent_MTases_sf"/>
</dbReference>
<dbReference type="Proteomes" id="UP001422759">
    <property type="component" value="Unassembled WGS sequence"/>
</dbReference>
<evidence type="ECO:0000256" key="3">
    <source>
        <dbReference type="ARBA" id="ARBA00011977"/>
    </source>
</evidence>
<evidence type="ECO:0000313" key="9">
    <source>
        <dbReference type="EMBL" id="GAA2139302.1"/>
    </source>
</evidence>
<dbReference type="EMBL" id="BAAANT010000009">
    <property type="protein sequence ID" value="GAA2139302.1"/>
    <property type="molecule type" value="Genomic_DNA"/>
</dbReference>
<name>A0ABN2ZAJ0_9ACTN</name>
<comment type="catalytic activity">
    <reaction evidence="1">
        <text>guanosine(46) in tRNA + S-adenosyl-L-methionine = N(7)-methylguanosine(46) in tRNA + S-adenosyl-L-homocysteine</text>
        <dbReference type="Rhea" id="RHEA:42708"/>
        <dbReference type="Rhea" id="RHEA-COMP:10188"/>
        <dbReference type="Rhea" id="RHEA-COMP:10189"/>
        <dbReference type="ChEBI" id="CHEBI:57856"/>
        <dbReference type="ChEBI" id="CHEBI:59789"/>
        <dbReference type="ChEBI" id="CHEBI:74269"/>
        <dbReference type="ChEBI" id="CHEBI:74480"/>
        <dbReference type="EC" id="2.1.1.33"/>
    </reaction>
</comment>
<organism evidence="9 10">
    <name type="scientific">Kitasatospora kazusensis</name>
    <dbReference type="NCBI Taxonomy" id="407974"/>
    <lineage>
        <taxon>Bacteria</taxon>
        <taxon>Bacillati</taxon>
        <taxon>Actinomycetota</taxon>
        <taxon>Actinomycetes</taxon>
        <taxon>Kitasatosporales</taxon>
        <taxon>Streptomycetaceae</taxon>
        <taxon>Kitasatospora</taxon>
    </lineage>
</organism>
<evidence type="ECO:0000256" key="5">
    <source>
        <dbReference type="ARBA" id="ARBA00022679"/>
    </source>
</evidence>
<evidence type="ECO:0000259" key="8">
    <source>
        <dbReference type="PROSITE" id="PS50206"/>
    </source>
</evidence>
<dbReference type="PROSITE" id="PS50206">
    <property type="entry name" value="RHODANESE_3"/>
    <property type="match status" value="1"/>
</dbReference>
<dbReference type="Pfam" id="PF02390">
    <property type="entry name" value="Methyltransf_4"/>
    <property type="match status" value="1"/>
</dbReference>
<dbReference type="InterPro" id="IPR003358">
    <property type="entry name" value="tRNA_(Gua-N-7)_MeTrfase_Trmb"/>
</dbReference>
<keyword evidence="5" id="KW-0808">Transferase</keyword>
<protein>
    <recommendedName>
        <fullName evidence="3">tRNA (guanine(46)-N(7))-methyltransferase</fullName>
        <ecNumber evidence="3">2.1.1.33</ecNumber>
    </recommendedName>
</protein>
<keyword evidence="6" id="KW-0949">S-adenosyl-L-methionine</keyword>
<reference evidence="9 10" key="1">
    <citation type="journal article" date="2019" name="Int. J. Syst. Evol. Microbiol.">
        <title>The Global Catalogue of Microorganisms (GCM) 10K type strain sequencing project: providing services to taxonomists for standard genome sequencing and annotation.</title>
        <authorList>
            <consortium name="The Broad Institute Genomics Platform"/>
            <consortium name="The Broad Institute Genome Sequencing Center for Infectious Disease"/>
            <person name="Wu L."/>
            <person name="Ma J."/>
        </authorList>
    </citation>
    <scope>NUCLEOTIDE SEQUENCE [LARGE SCALE GENOMIC DNA]</scope>
    <source>
        <strain evidence="9 10">JCM 14560</strain>
    </source>
</reference>
<dbReference type="EC" id="2.1.1.33" evidence="3"/>
<feature type="domain" description="Rhodanese" evidence="8">
    <location>
        <begin position="63"/>
        <end position="100"/>
    </location>
</feature>
<evidence type="ECO:0000256" key="7">
    <source>
        <dbReference type="ARBA" id="ARBA00022694"/>
    </source>
</evidence>
<dbReference type="SUPFAM" id="SSF53335">
    <property type="entry name" value="S-adenosyl-L-methionine-dependent methyltransferases"/>
    <property type="match status" value="1"/>
</dbReference>
<evidence type="ECO:0000256" key="1">
    <source>
        <dbReference type="ARBA" id="ARBA00000142"/>
    </source>
</evidence>
<dbReference type="Gene3D" id="3.40.50.150">
    <property type="entry name" value="Vaccinia Virus protein VP39"/>
    <property type="match status" value="1"/>
</dbReference>
<dbReference type="GO" id="GO:0032259">
    <property type="term" value="P:methylation"/>
    <property type="evidence" value="ECO:0007669"/>
    <property type="project" value="UniProtKB-KW"/>
</dbReference>
<dbReference type="GO" id="GO:0008168">
    <property type="term" value="F:methyltransferase activity"/>
    <property type="evidence" value="ECO:0007669"/>
    <property type="project" value="UniProtKB-KW"/>
</dbReference>
<comment type="caution">
    <text evidence="9">The sequence shown here is derived from an EMBL/GenBank/DDBJ whole genome shotgun (WGS) entry which is preliminary data.</text>
</comment>
<keyword evidence="10" id="KW-1185">Reference proteome</keyword>
<dbReference type="InterPro" id="IPR001763">
    <property type="entry name" value="Rhodanese-like_dom"/>
</dbReference>
<gene>
    <name evidence="9" type="ORF">GCM10009760_21390</name>
</gene>
<keyword evidence="7" id="KW-0819">tRNA processing</keyword>
<dbReference type="RefSeq" id="WP_344463312.1">
    <property type="nucleotide sequence ID" value="NZ_BAAANT010000009.1"/>
</dbReference>
<accession>A0ABN2ZAJ0</accession>
<evidence type="ECO:0000256" key="4">
    <source>
        <dbReference type="ARBA" id="ARBA00022603"/>
    </source>
</evidence>
<sequence>MDQWNSSAEPAVSANFESRLIEALQPIRGMALAQGIHHLFLSGMHRLLESSPASAEDVAKALGMKADRVAGFFRYLAVEDIVTFEDGMAALTAKGLGLKEYRPWYELMVGGYAQTFGQITETLSKDSFATRDGLMVGLGSCGMSQFDALPMVRQLVADMPVQPTQLVDIGCGSGDFLIDLAKDYPSIHAVGVDPYAPLERADQSLDFHQASAVDYVRSLGSEAPGAGAQRLFVAGFLLQEILEQQGRDTVVEMVRSIVSSGAHLAVVEVDHRPTDPSVMQHGLGQAYYNPYYFLHILTEQRLETRAFWLDLFEEAGAEVVSCRTVNPRVDSTGLEFGCLLKAK</sequence>
<comment type="function">
    <text evidence="2">Catalyzes the formation of N(7)-methylguanine at position 46 (m7G46) in tRNA.</text>
</comment>
<evidence type="ECO:0000256" key="2">
    <source>
        <dbReference type="ARBA" id="ARBA00003015"/>
    </source>
</evidence>
<evidence type="ECO:0000313" key="10">
    <source>
        <dbReference type="Proteomes" id="UP001422759"/>
    </source>
</evidence>
<keyword evidence="4 9" id="KW-0489">Methyltransferase</keyword>
<evidence type="ECO:0000256" key="6">
    <source>
        <dbReference type="ARBA" id="ARBA00022691"/>
    </source>
</evidence>
<proteinExistence type="predicted"/>